<evidence type="ECO:0000256" key="1">
    <source>
        <dbReference type="ARBA" id="ARBA00004123"/>
    </source>
</evidence>
<name>A0A061RP37_9CHLO</name>
<dbReference type="InterPro" id="IPR001494">
    <property type="entry name" value="Importin-beta_N"/>
</dbReference>
<evidence type="ECO:0000256" key="3">
    <source>
        <dbReference type="ARBA" id="ARBA00007991"/>
    </source>
</evidence>
<feature type="region of interest" description="Disordered" evidence="8">
    <location>
        <begin position="895"/>
        <end position="937"/>
    </location>
</feature>
<dbReference type="InterPro" id="IPR058669">
    <property type="entry name" value="TPR_IPO7/11-like"/>
</dbReference>
<evidence type="ECO:0000256" key="4">
    <source>
        <dbReference type="ARBA" id="ARBA00022448"/>
    </source>
</evidence>
<dbReference type="Gene3D" id="1.25.10.10">
    <property type="entry name" value="Leucine-rich Repeat Variant"/>
    <property type="match status" value="1"/>
</dbReference>
<dbReference type="InterPro" id="IPR016024">
    <property type="entry name" value="ARM-type_fold"/>
</dbReference>
<dbReference type="InterPro" id="IPR011989">
    <property type="entry name" value="ARM-like"/>
</dbReference>
<dbReference type="GO" id="GO:0005829">
    <property type="term" value="C:cytosol"/>
    <property type="evidence" value="ECO:0007669"/>
    <property type="project" value="TreeGrafter"/>
</dbReference>
<keyword evidence="6" id="KW-0653">Protein transport</keyword>
<dbReference type="Pfam" id="PF25758">
    <property type="entry name" value="TPR_IPO11"/>
    <property type="match status" value="1"/>
</dbReference>
<keyword evidence="5" id="KW-0963">Cytoplasm</keyword>
<evidence type="ECO:0000256" key="2">
    <source>
        <dbReference type="ARBA" id="ARBA00004496"/>
    </source>
</evidence>
<evidence type="ECO:0000259" key="9">
    <source>
        <dbReference type="PROSITE" id="PS50166"/>
    </source>
</evidence>
<dbReference type="GO" id="GO:0031267">
    <property type="term" value="F:small GTPase binding"/>
    <property type="evidence" value="ECO:0007669"/>
    <property type="project" value="InterPro"/>
</dbReference>
<accession>A0A061RP37</accession>
<dbReference type="InterPro" id="IPR013713">
    <property type="entry name" value="XPO2_central"/>
</dbReference>
<sequence length="1036" mass="117434">MDLQQLVVTLQHCLSSNPNERQAAEQALTQHQHAKGQIVNLLRASVEDGVEETVRQVAAISFKNAIKRGWDSTEEDGQPRRFDDEDKAVVRSHLLEAIIRAPPKIKVQLGECLKSIVYSDYPEKWPDLLGGVVENMKSAEQARLHGALYALRILARKYEFKDKDERGPLGMVINNSFPMLLQIFQAILSEGSRNVEVAELIKLICKTFWSSTFMSMPACLADHDQFVGWMTCIHTFINMPVPEEGMPEDLDARMSWPWWKAKKWVLHISNRLLTRYSDPAICSVPEEQAFATMFSQECLPKFVESVLHMLAGLLHGRWLPPRSINLALHFLTSCIPRAETYKIIKPHLNELLANVVFPILCFDDTDAELWANDPHEYIRKGYDVIEEMYNPRTAAMNFLHEVCKVRPKMSLDFFMAHVARCFGAYLAAGPQPPAKEARHMDGALLSVGTLYDVLKKKKVYRSNLESMLVQHVLPAFRSPWGHLRAKACWVSGMFCGIEFKDRKNFEALLQGVFSCLQDPELPVRMDSVVSVRHFVEAMDDATTLKPVLPQLLDHFFSLMGEVENEDLVMTLECIVEKFGDEISPYAVALCQNLSAAFLKMSEQEENGDEDEDDLDSSVLAAFGCLRAITTVLESMSSMPQVYPQLEEILFPLMYKMTSTDGQEVFEEVVEIMSYFTYFSPSISPRMWALWPRLHQCLTEWAIDYFDNILVPLDNFINRDTETFLSNPEYVASVYDMASKVLTGDASETDMIPACKIMEIVLQNCRGRVDDQVGPYLDLALGRLRLAEKNSLKDFCVQVVANALYYNSRITLQHLHSRGALQYTFSTWFEMIGKPNPKSGKPMHFRRIHDKKICALGLTALLQTPTDALPPEVQSGLPQVLQGVAHLLVRLKEQMEAAEKGDDDDEGEEDEEQKEGEGEDNEQGDDEDIDDDGDEEDDKELLRKLAMKARDVRLGEDSDDEEWTDDEEVQTPIDDVDPFISFADTLTHLQSADQQRMNMLTSSVDDQVRGAVQACMQYADHQRAELAKRSQGGSNAS</sequence>
<reference evidence="11" key="1">
    <citation type="submission" date="2014-05" db="EMBL/GenBank/DDBJ databases">
        <title>The transcriptome of the halophilic microalga Tetraselmis sp. GSL018 isolated from the Great Salt Lake, Utah.</title>
        <authorList>
            <person name="Jinkerson R.E."/>
            <person name="D'Adamo S."/>
            <person name="Posewitz M.C."/>
        </authorList>
    </citation>
    <scope>NUCLEOTIDE SEQUENCE</scope>
    <source>
        <strain evidence="11">GSL018</strain>
    </source>
</reference>
<dbReference type="EMBL" id="GBEZ01014726">
    <property type="protein sequence ID" value="JAC71372.1"/>
    <property type="molecule type" value="Transcribed_RNA"/>
</dbReference>
<dbReference type="GO" id="GO:0005635">
    <property type="term" value="C:nuclear envelope"/>
    <property type="evidence" value="ECO:0007669"/>
    <property type="project" value="TreeGrafter"/>
</dbReference>
<dbReference type="PROSITE" id="PS50166">
    <property type="entry name" value="IMPORTIN_B_NT"/>
    <property type="match status" value="1"/>
</dbReference>
<evidence type="ECO:0000313" key="11">
    <source>
        <dbReference type="EMBL" id="JAC72534.1"/>
    </source>
</evidence>
<dbReference type="Pfam" id="PF03810">
    <property type="entry name" value="IBN_N"/>
    <property type="match status" value="1"/>
</dbReference>
<protein>
    <submittedName>
        <fullName evidence="11">Putative importin-7</fullName>
    </submittedName>
</protein>
<organism evidence="11">
    <name type="scientific">Tetraselmis sp. GSL018</name>
    <dbReference type="NCBI Taxonomy" id="582737"/>
    <lineage>
        <taxon>Eukaryota</taxon>
        <taxon>Viridiplantae</taxon>
        <taxon>Chlorophyta</taxon>
        <taxon>core chlorophytes</taxon>
        <taxon>Chlorodendrophyceae</taxon>
        <taxon>Chlorodendrales</taxon>
        <taxon>Chlorodendraceae</taxon>
        <taxon>Tetraselmis</taxon>
    </lineage>
</organism>
<evidence type="ECO:0000313" key="10">
    <source>
        <dbReference type="EMBL" id="JAC71372.1"/>
    </source>
</evidence>
<feature type="domain" description="Importin N-terminal" evidence="9">
    <location>
        <begin position="24"/>
        <end position="100"/>
    </location>
</feature>
<dbReference type="Pfam" id="PF08506">
    <property type="entry name" value="Cse1"/>
    <property type="match status" value="1"/>
</dbReference>
<evidence type="ECO:0000256" key="6">
    <source>
        <dbReference type="ARBA" id="ARBA00022927"/>
    </source>
</evidence>
<evidence type="ECO:0000256" key="8">
    <source>
        <dbReference type="SAM" id="MobiDB-lite"/>
    </source>
</evidence>
<dbReference type="PANTHER" id="PTHR10997">
    <property type="entry name" value="IMPORTIN-7, 8, 11"/>
    <property type="match status" value="1"/>
</dbReference>
<gene>
    <name evidence="10" type="ORF">TSPGSL018_2074</name>
    <name evidence="11" type="ORF">TSPGSL018_31095</name>
</gene>
<dbReference type="SMART" id="SM00913">
    <property type="entry name" value="IBN_N"/>
    <property type="match status" value="1"/>
</dbReference>
<comment type="subcellular location">
    <subcellularLocation>
        <location evidence="2">Cytoplasm</location>
    </subcellularLocation>
    <subcellularLocation>
        <location evidence="1">Nucleus</location>
    </subcellularLocation>
</comment>
<feature type="compositionally biased region" description="Acidic residues" evidence="8">
    <location>
        <begin position="900"/>
        <end position="937"/>
    </location>
</feature>
<comment type="similarity">
    <text evidence="3">Belongs to the importin beta family.</text>
</comment>
<dbReference type="GO" id="GO:0006606">
    <property type="term" value="P:protein import into nucleus"/>
    <property type="evidence" value="ECO:0007669"/>
    <property type="project" value="TreeGrafter"/>
</dbReference>
<keyword evidence="7" id="KW-0539">Nucleus</keyword>
<evidence type="ECO:0000256" key="7">
    <source>
        <dbReference type="ARBA" id="ARBA00023242"/>
    </source>
</evidence>
<evidence type="ECO:0000256" key="5">
    <source>
        <dbReference type="ARBA" id="ARBA00022490"/>
    </source>
</evidence>
<keyword evidence="4" id="KW-0813">Transport</keyword>
<proteinExistence type="inferred from homology"/>
<dbReference type="SUPFAM" id="SSF48371">
    <property type="entry name" value="ARM repeat"/>
    <property type="match status" value="1"/>
</dbReference>
<dbReference type="AlphaFoldDB" id="A0A061RP37"/>
<dbReference type="PANTHER" id="PTHR10997:SF18">
    <property type="entry name" value="D-IMPORTIN 7_RANBP7"/>
    <property type="match status" value="1"/>
</dbReference>
<dbReference type="EMBL" id="GBEZ01013452">
    <property type="protein sequence ID" value="JAC72534.1"/>
    <property type="molecule type" value="Transcribed_RNA"/>
</dbReference>